<dbReference type="CTD" id="20215299"/>
<proteinExistence type="inferred from homology"/>
<reference evidence="10" key="1">
    <citation type="submission" date="2012-12" db="EMBL/GenBank/DDBJ databases">
        <authorList>
            <person name="Hellsten U."/>
            <person name="Grimwood J."/>
            <person name="Chapman J.A."/>
            <person name="Shapiro H."/>
            <person name="Aerts A."/>
            <person name="Otillar R.P."/>
            <person name="Terry A.Y."/>
            <person name="Boore J.L."/>
            <person name="Simakov O."/>
            <person name="Marletaz F."/>
            <person name="Cho S.-J."/>
            <person name="Edsinger-Gonzales E."/>
            <person name="Havlak P."/>
            <person name="Kuo D.-H."/>
            <person name="Larsson T."/>
            <person name="Lv J."/>
            <person name="Arendt D."/>
            <person name="Savage R."/>
            <person name="Osoegawa K."/>
            <person name="de Jong P."/>
            <person name="Lindberg D.R."/>
            <person name="Seaver E.C."/>
            <person name="Weisblat D.A."/>
            <person name="Putnam N.H."/>
            <person name="Grigoriev I.V."/>
            <person name="Rokhsar D.S."/>
        </authorList>
    </citation>
    <scope>NUCLEOTIDE SEQUENCE</scope>
</reference>
<dbReference type="InterPro" id="IPR019160">
    <property type="entry name" value="Sec3_CC"/>
</dbReference>
<feature type="domain" description="Exocyst complex component Sec3 PIP2-binding N-terminal" evidence="7">
    <location>
        <begin position="31"/>
        <end position="122"/>
    </location>
</feature>
<dbReference type="STRING" id="6412.T1G2K1"/>
<reference evidence="8 10" key="2">
    <citation type="journal article" date="2013" name="Nature">
        <title>Insights into bilaterian evolution from three spiralian genomes.</title>
        <authorList>
            <person name="Simakov O."/>
            <person name="Marletaz F."/>
            <person name="Cho S.J."/>
            <person name="Edsinger-Gonzales E."/>
            <person name="Havlak P."/>
            <person name="Hellsten U."/>
            <person name="Kuo D.H."/>
            <person name="Larsson T."/>
            <person name="Lv J."/>
            <person name="Arendt D."/>
            <person name="Savage R."/>
            <person name="Osoegawa K."/>
            <person name="de Jong P."/>
            <person name="Grimwood J."/>
            <person name="Chapman J.A."/>
            <person name="Shapiro H."/>
            <person name="Aerts A."/>
            <person name="Otillar R.P."/>
            <person name="Terry A.Y."/>
            <person name="Boore J.L."/>
            <person name="Grigoriev I.V."/>
            <person name="Lindberg D.R."/>
            <person name="Seaver E.C."/>
            <person name="Weisblat D.A."/>
            <person name="Putnam N.H."/>
            <person name="Rokhsar D.S."/>
        </authorList>
    </citation>
    <scope>NUCLEOTIDE SEQUENCE</scope>
</reference>
<name>T1G2K1_HELRO</name>
<dbReference type="EMBL" id="AMQM01003662">
    <property type="status" value="NOT_ANNOTATED_CDS"/>
    <property type="molecule type" value="Genomic_DNA"/>
</dbReference>
<dbReference type="AlphaFoldDB" id="T1G2K1"/>
<evidence type="ECO:0000259" key="7">
    <source>
        <dbReference type="SMART" id="SM01313"/>
    </source>
</evidence>
<feature type="compositionally biased region" description="Basic and acidic residues" evidence="6">
    <location>
        <begin position="473"/>
        <end position="486"/>
    </location>
</feature>
<dbReference type="RefSeq" id="XP_009014754.1">
    <property type="nucleotide sequence ID" value="XM_009016506.1"/>
</dbReference>
<dbReference type="CDD" id="cd14683">
    <property type="entry name" value="PH-EXOC1"/>
    <property type="match status" value="1"/>
</dbReference>
<organism evidence="9 10">
    <name type="scientific">Helobdella robusta</name>
    <name type="common">Californian leech</name>
    <dbReference type="NCBI Taxonomy" id="6412"/>
    <lineage>
        <taxon>Eukaryota</taxon>
        <taxon>Metazoa</taxon>
        <taxon>Spiralia</taxon>
        <taxon>Lophotrochozoa</taxon>
        <taxon>Annelida</taxon>
        <taxon>Clitellata</taxon>
        <taxon>Hirudinea</taxon>
        <taxon>Rhynchobdellida</taxon>
        <taxon>Glossiphoniidae</taxon>
        <taxon>Helobdella</taxon>
    </lineage>
</organism>
<evidence type="ECO:0000313" key="8">
    <source>
        <dbReference type="EMBL" id="ESO07376.1"/>
    </source>
</evidence>
<evidence type="ECO:0000256" key="5">
    <source>
        <dbReference type="SAM" id="Coils"/>
    </source>
</evidence>
<dbReference type="PANTHER" id="PTHR16092">
    <property type="entry name" value="SEC3/SYNTAXIN-RELATED"/>
    <property type="match status" value="1"/>
</dbReference>
<dbReference type="Gene3D" id="2.30.29.90">
    <property type="match status" value="1"/>
</dbReference>
<dbReference type="GeneID" id="20215299"/>
<evidence type="ECO:0000313" key="9">
    <source>
        <dbReference type="EnsemblMetazoa" id="HelroP76461"/>
    </source>
</evidence>
<accession>T1G2K1</accession>
<reference evidence="9" key="3">
    <citation type="submission" date="2015-06" db="UniProtKB">
        <authorList>
            <consortium name="EnsemblMetazoa"/>
        </authorList>
    </citation>
    <scope>IDENTIFICATION</scope>
</reference>
<dbReference type="GO" id="GO:0006887">
    <property type="term" value="P:exocytosis"/>
    <property type="evidence" value="ECO:0000318"/>
    <property type="project" value="GO_Central"/>
</dbReference>
<feature type="region of interest" description="Disordered" evidence="6">
    <location>
        <begin position="458"/>
        <end position="486"/>
    </location>
</feature>
<keyword evidence="4 5" id="KW-0175">Coiled coil</keyword>
<dbReference type="eggNOG" id="KOG2148">
    <property type="taxonomic scope" value="Eukaryota"/>
</dbReference>
<evidence type="ECO:0000313" key="10">
    <source>
        <dbReference type="Proteomes" id="UP000015101"/>
    </source>
</evidence>
<dbReference type="FunCoup" id="T1G2K1">
    <property type="interactions" value="1654"/>
</dbReference>
<sequence length="870" mass="100008">MTAIKHTLQREVFLPSEERLFSVVHVTKEGKKKKPCFLCTAVTSQKPAQVTLYQVKKSDKSDALKKKTAWPLRQIKLLDAKYIDRDVGDFEIHIDKVYKWVASSVAEKNAFIQSLWKSQQQLLHNQTALESLRLSILPDQVGGTMGGVQGGGPEDDESSNWKALSKKEQSDLELLMSQCDFAISNAELFAGQLTKDLSVLDGANIHSIMGSEDQVIEMMRLLDRGCEEAEQIEKKLREYEIVLETVKDLMDCMKDKDALINIKNKNHRKLLEELEALISKLSLDHTFVKSLLDGDLSTPRGVHECTLAARAILKCHNAEIKPALCKMMAVQDQKKRLTSYKNAFVKRLSHHLNNLFIHQPSSTSSSSSSSHPQQSELKLPTHTSCYKELLPYCELMNWLKIVDVEIFNKLKSVYTTNLSKLFGQQVKDFMNSAKQQLTYKRNNLSANPGSATLSRKLMSANQTSSNSSINKSEGVDRNNAKNSEVNREGEDVFDQIYEQVLTELEVWCVAEQDFCVKFFNLDYTDQQQQLHDDVTNNNNRSSTSDNNSSDSPWVQNVCKMMYELFLSLESELMALEAFGINLNNYNSLCMLVRMSGHVLLTEDVGSFLSKTFATCLVQIKRNFDRFVDSLIQNMRECKTNKKSRLGILQFVHKFEEFARQSEWVFRSTNRRTDLDRAYAKLTSALFTEINRVANESQKSPPEVVHFENYHRIFALLSELKITSLDAVKKEAKKQYQEWMQVYVVAYLGQPLEKVHQFFQGVEARVASGMRMEDVGYQVQFNRQELKRIIKEYSGKEVKKGLELLYKKVDKHLSEEENLLQVVWHSMQDEFIKQYKYIESMINRCYPDSNIYFEFSIEDLLGYFSDIALSH</sequence>
<dbReference type="SMART" id="SM01313">
    <property type="entry name" value="Sec3-PIP2_bind"/>
    <property type="match status" value="1"/>
</dbReference>
<gene>
    <name evidence="9" type="primary">20215299</name>
    <name evidence="8" type="ORF">HELRODRAFT_76461</name>
</gene>
<dbReference type="HOGENOM" id="CLU_015381_1_0_1"/>
<evidence type="ECO:0000256" key="3">
    <source>
        <dbReference type="ARBA" id="ARBA00022483"/>
    </source>
</evidence>
<dbReference type="Proteomes" id="UP000015101">
    <property type="component" value="Unassembled WGS sequence"/>
</dbReference>
<evidence type="ECO:0000256" key="2">
    <source>
        <dbReference type="ARBA" id="ARBA00022448"/>
    </source>
</evidence>
<evidence type="ECO:0000256" key="4">
    <source>
        <dbReference type="ARBA" id="ARBA00023054"/>
    </source>
</evidence>
<feature type="compositionally biased region" description="Polar residues" evidence="6">
    <location>
        <begin position="458"/>
        <end position="471"/>
    </location>
</feature>
<dbReference type="GO" id="GO:0006893">
    <property type="term" value="P:Golgi to plasma membrane transport"/>
    <property type="evidence" value="ECO:0000318"/>
    <property type="project" value="GO_Central"/>
</dbReference>
<dbReference type="GO" id="GO:0000145">
    <property type="term" value="C:exocyst"/>
    <property type="evidence" value="ECO:0000318"/>
    <property type="project" value="GO_Central"/>
</dbReference>
<dbReference type="EnsemblMetazoa" id="HelroT76461">
    <property type="protein sequence ID" value="HelroP76461"/>
    <property type="gene ID" value="HelroG76461"/>
</dbReference>
<dbReference type="InParanoid" id="T1G2K1"/>
<comment type="similarity">
    <text evidence="1">Belongs to the SEC3 family.</text>
</comment>
<dbReference type="GO" id="GO:0005886">
    <property type="term" value="C:plasma membrane"/>
    <property type="evidence" value="ECO:0000318"/>
    <property type="project" value="GO_Central"/>
</dbReference>
<protein>
    <recommendedName>
        <fullName evidence="7">Exocyst complex component Sec3 PIP2-binding N-terminal domain-containing protein</fullName>
    </recommendedName>
</protein>
<dbReference type="GO" id="GO:0005546">
    <property type="term" value="F:phosphatidylinositol-4,5-bisphosphate binding"/>
    <property type="evidence" value="ECO:0000318"/>
    <property type="project" value="GO_Central"/>
</dbReference>
<keyword evidence="10" id="KW-1185">Reference proteome</keyword>
<dbReference type="EMBL" id="KB096222">
    <property type="protein sequence ID" value="ESO07376.1"/>
    <property type="molecule type" value="Genomic_DNA"/>
</dbReference>
<keyword evidence="2" id="KW-0813">Transport</keyword>
<dbReference type="Pfam" id="PF20654">
    <property type="entry name" value="Sec3_C-term"/>
    <property type="match status" value="1"/>
</dbReference>
<dbReference type="OrthoDB" id="27109at2759"/>
<feature type="coiled-coil region" evidence="5">
    <location>
        <begin position="222"/>
        <end position="284"/>
    </location>
</feature>
<dbReference type="PANTHER" id="PTHR16092:SF14">
    <property type="entry name" value="EXOCYST COMPLEX COMPONENT 1 ISOFORM X1"/>
    <property type="match status" value="1"/>
</dbReference>
<dbReference type="OMA" id="NQHVMSA"/>
<dbReference type="Pfam" id="PF09763">
    <property type="entry name" value="Sec3_CC"/>
    <property type="match status" value="1"/>
</dbReference>
<evidence type="ECO:0000256" key="6">
    <source>
        <dbReference type="SAM" id="MobiDB-lite"/>
    </source>
</evidence>
<dbReference type="Pfam" id="PF15277">
    <property type="entry name" value="Sec3-PIP2_bind"/>
    <property type="match status" value="1"/>
</dbReference>
<dbReference type="InterPro" id="IPR028258">
    <property type="entry name" value="Sec3-PIP2_bind"/>
</dbReference>
<keyword evidence="3" id="KW-0268">Exocytosis</keyword>
<dbReference type="KEGG" id="hro:HELRODRAFT_76461"/>
<dbReference type="InterPro" id="IPR048628">
    <property type="entry name" value="Sec3_C"/>
</dbReference>
<evidence type="ECO:0000256" key="1">
    <source>
        <dbReference type="ARBA" id="ARBA00006518"/>
    </source>
</evidence>